<name>A0A6N6VFG6_9HYPH</name>
<dbReference type="InterPro" id="IPR010998">
    <property type="entry name" value="Integrase_recombinase_N"/>
</dbReference>
<dbReference type="InterPro" id="IPR013762">
    <property type="entry name" value="Integrase-like_cat_sf"/>
</dbReference>
<dbReference type="CDD" id="cd01184">
    <property type="entry name" value="INT_C_like_1"/>
    <property type="match status" value="1"/>
</dbReference>
<keyword evidence="2" id="KW-0229">DNA integration</keyword>
<protein>
    <submittedName>
        <fullName evidence="6">Tyrosine-type recombinase/integrase</fullName>
    </submittedName>
</protein>
<dbReference type="InterPro" id="IPR011010">
    <property type="entry name" value="DNA_brk_join_enz"/>
</dbReference>
<accession>A0A6N6VFG6</accession>
<evidence type="ECO:0000256" key="3">
    <source>
        <dbReference type="ARBA" id="ARBA00023125"/>
    </source>
</evidence>
<reference evidence="6 7" key="1">
    <citation type="submission" date="2019-09" db="EMBL/GenBank/DDBJ databases">
        <title>Parvibaculum sedimenti sp. nov., isolated from sediment.</title>
        <authorList>
            <person name="Wang Y."/>
        </authorList>
    </citation>
    <scope>NUCLEOTIDE SEQUENCE [LARGE SCALE GENOMIC DNA]</scope>
    <source>
        <strain evidence="6 7">HXT-9</strain>
    </source>
</reference>
<dbReference type="Pfam" id="PF00589">
    <property type="entry name" value="Phage_integrase"/>
    <property type="match status" value="1"/>
</dbReference>
<dbReference type="PANTHER" id="PTHR30349:SF41">
    <property type="entry name" value="INTEGRASE_RECOMBINASE PROTEIN MJ0367-RELATED"/>
    <property type="match status" value="1"/>
</dbReference>
<dbReference type="GO" id="GO:0003677">
    <property type="term" value="F:DNA binding"/>
    <property type="evidence" value="ECO:0007669"/>
    <property type="project" value="UniProtKB-KW"/>
</dbReference>
<keyword evidence="3" id="KW-0238">DNA-binding</keyword>
<dbReference type="AlphaFoldDB" id="A0A6N6VFG6"/>
<dbReference type="RefSeq" id="WP_152216710.1">
    <property type="nucleotide sequence ID" value="NZ_WESC01000010.1"/>
</dbReference>
<evidence type="ECO:0000313" key="6">
    <source>
        <dbReference type="EMBL" id="KAB7739539.1"/>
    </source>
</evidence>
<comment type="similarity">
    <text evidence="1">Belongs to the 'phage' integrase family.</text>
</comment>
<dbReference type="SUPFAM" id="SSF56349">
    <property type="entry name" value="DNA breaking-rejoining enzymes"/>
    <property type="match status" value="1"/>
</dbReference>
<keyword evidence="4" id="KW-0233">DNA recombination</keyword>
<organism evidence="6 7">
    <name type="scientific">Parvibaculum sedimenti</name>
    <dbReference type="NCBI Taxonomy" id="2608632"/>
    <lineage>
        <taxon>Bacteria</taxon>
        <taxon>Pseudomonadati</taxon>
        <taxon>Pseudomonadota</taxon>
        <taxon>Alphaproteobacteria</taxon>
        <taxon>Hyphomicrobiales</taxon>
        <taxon>Parvibaculaceae</taxon>
        <taxon>Parvibaculum</taxon>
    </lineage>
</organism>
<proteinExistence type="inferred from homology"/>
<dbReference type="Gene3D" id="1.10.443.10">
    <property type="entry name" value="Intergrase catalytic core"/>
    <property type="match status" value="1"/>
</dbReference>
<evidence type="ECO:0000256" key="4">
    <source>
        <dbReference type="ARBA" id="ARBA00023172"/>
    </source>
</evidence>
<gene>
    <name evidence="6" type="ORF">F2P47_12550</name>
</gene>
<comment type="caution">
    <text evidence="6">The sequence shown here is derived from an EMBL/GenBank/DDBJ whole genome shotgun (WGS) entry which is preliminary data.</text>
</comment>
<dbReference type="InterPro" id="IPR050090">
    <property type="entry name" value="Tyrosine_recombinase_XerCD"/>
</dbReference>
<dbReference type="InterPro" id="IPR002104">
    <property type="entry name" value="Integrase_catalytic"/>
</dbReference>
<dbReference type="EMBL" id="WESC01000010">
    <property type="protein sequence ID" value="KAB7739539.1"/>
    <property type="molecule type" value="Genomic_DNA"/>
</dbReference>
<dbReference type="PANTHER" id="PTHR30349">
    <property type="entry name" value="PHAGE INTEGRASE-RELATED"/>
    <property type="match status" value="1"/>
</dbReference>
<dbReference type="Proteomes" id="UP000468901">
    <property type="component" value="Unassembled WGS sequence"/>
</dbReference>
<dbReference type="GO" id="GO:0006310">
    <property type="term" value="P:DNA recombination"/>
    <property type="evidence" value="ECO:0007669"/>
    <property type="project" value="UniProtKB-KW"/>
</dbReference>
<sequence length="597" mass="67396">MRVPTNIFRRGAIFYHRQVVPKDLLAITGCRELKLSLRTRCPHTARRRGAVVQLRAETLFAYLRRKTSLLPLQAQTAIKAFYVQSLEADAAERRSGNPRPAAHDEAQRLALDSVEQDIIVALRRGNISLAEDFMDSEFRGLDESERSSAYYGELCQSVLRSSLEVIRRLKEREEGNWGGIPSDPLLLAMTLAPTAVYAMATSTMPISAPATIGTPVPPATTNVPTMEELIEAFFREKRKASGSSGDAGFGKYEREFRASLEWFRQYFDGYWAPGAYQRHDLVKYKDALLDVPKNFQKFFPGRTIKEAIIGNRVAHRPTLNTNTINNKRLGDLKTFFRWLHSNAYITTNPIDGVSATPPSKNASTRQKRYPFSIGDLKKIFQSQAFLDLSAHRGLRTDDDLSEAHKYWLPLLALFTGCRMAELAQLQCADLVTLEGSLFLRITEEVKAETKDRSLRKSVKNAGSDRLMPVHPELIKLGFDKFVAAAKASTNDRLFPGCERSKADGSFTPYSKFFARFLKRIGVKKDQMLAFHSFRHNFEDAMREAGLDQHIRYRLAGRADNHSSAGYGNGHRPARLLEEISKIQYPSLDLIHLEVTEG</sequence>
<evidence type="ECO:0000256" key="1">
    <source>
        <dbReference type="ARBA" id="ARBA00008857"/>
    </source>
</evidence>
<feature type="domain" description="Tyr recombinase" evidence="5">
    <location>
        <begin position="375"/>
        <end position="580"/>
    </location>
</feature>
<dbReference type="GO" id="GO:0015074">
    <property type="term" value="P:DNA integration"/>
    <property type="evidence" value="ECO:0007669"/>
    <property type="project" value="UniProtKB-KW"/>
</dbReference>
<dbReference type="InterPro" id="IPR046668">
    <property type="entry name" value="DUF6538"/>
</dbReference>
<evidence type="ECO:0000259" key="5">
    <source>
        <dbReference type="PROSITE" id="PS51898"/>
    </source>
</evidence>
<dbReference type="PROSITE" id="PS51898">
    <property type="entry name" value="TYR_RECOMBINASE"/>
    <property type="match status" value="1"/>
</dbReference>
<keyword evidence="7" id="KW-1185">Reference proteome</keyword>
<evidence type="ECO:0000313" key="7">
    <source>
        <dbReference type="Proteomes" id="UP000468901"/>
    </source>
</evidence>
<evidence type="ECO:0000256" key="2">
    <source>
        <dbReference type="ARBA" id="ARBA00022908"/>
    </source>
</evidence>
<dbReference type="Gene3D" id="1.10.150.130">
    <property type="match status" value="1"/>
</dbReference>
<dbReference type="Pfam" id="PF20172">
    <property type="entry name" value="DUF6538"/>
    <property type="match status" value="1"/>
</dbReference>